<comment type="caution">
    <text evidence="11">The sequence shown here is derived from an EMBL/GenBank/DDBJ whole genome shotgun (WGS) entry which is preliminary data.</text>
</comment>
<evidence type="ECO:0000259" key="10">
    <source>
        <dbReference type="Pfam" id="PF18962"/>
    </source>
</evidence>
<proteinExistence type="inferred from homology"/>
<dbReference type="Pfam" id="PF05572">
    <property type="entry name" value="Peptidase_M43"/>
    <property type="match status" value="1"/>
</dbReference>
<keyword evidence="4" id="KW-0732">Signal</keyword>
<dbReference type="GO" id="GO:0046872">
    <property type="term" value="F:metal ion binding"/>
    <property type="evidence" value="ECO:0007669"/>
    <property type="project" value="UniProtKB-KW"/>
</dbReference>
<dbReference type="GO" id="GO:0008237">
    <property type="term" value="F:metallopeptidase activity"/>
    <property type="evidence" value="ECO:0007669"/>
    <property type="project" value="UniProtKB-KW"/>
</dbReference>
<keyword evidence="3" id="KW-0479">Metal-binding</keyword>
<organism evidence="11 12">
    <name type="scientific">Chryseobacterium geocarposphaerae</name>
    <dbReference type="NCBI Taxonomy" id="1416776"/>
    <lineage>
        <taxon>Bacteria</taxon>
        <taxon>Pseudomonadati</taxon>
        <taxon>Bacteroidota</taxon>
        <taxon>Flavobacteriia</taxon>
        <taxon>Flavobacteriales</taxon>
        <taxon>Weeksellaceae</taxon>
        <taxon>Chryseobacterium group</taxon>
        <taxon>Chryseobacterium</taxon>
    </lineage>
</organism>
<dbReference type="Gene3D" id="3.40.390.10">
    <property type="entry name" value="Collagenase (Catalytic Domain)"/>
    <property type="match status" value="1"/>
</dbReference>
<dbReference type="CDD" id="cd04275">
    <property type="entry name" value="ZnMc_pappalysin_like"/>
    <property type="match status" value="1"/>
</dbReference>
<feature type="domain" description="Secretion system C-terminal sorting" evidence="10">
    <location>
        <begin position="615"/>
        <end position="676"/>
    </location>
</feature>
<dbReference type="EMBL" id="PGFD01000001">
    <property type="protein sequence ID" value="PJJ68170.1"/>
    <property type="molecule type" value="Genomic_DNA"/>
</dbReference>
<dbReference type="InterPro" id="IPR026444">
    <property type="entry name" value="Secre_tail"/>
</dbReference>
<evidence type="ECO:0000313" key="12">
    <source>
        <dbReference type="Proteomes" id="UP000228740"/>
    </source>
</evidence>
<dbReference type="Pfam" id="PF18962">
    <property type="entry name" value="Por_Secre_tail"/>
    <property type="match status" value="1"/>
</dbReference>
<name>A0A2M9CBI3_9FLAO</name>
<dbReference type="PANTHER" id="PTHR47466:SF1">
    <property type="entry name" value="METALLOPROTEASE MEP1 (AFU_ORTHOLOGUE AFUA_1G07730)-RELATED"/>
    <property type="match status" value="1"/>
</dbReference>
<sequence length="683" mass="74832">MLNINNIMRRIFTSVLSFSFVAIGVITIHAQKIQKTNINGDFPKKSTQELAKSNGFDRCSFVEYEEYLQKKDPKRMTTEQFEAWIAPLVEKAKEERLANKSTTGGVVTIPVVVHVIHSGEPYGTGANITDEQVQSQITVMNQDFRRMAGTPGYNTNAVGADTMIQFALAKVDINGNPTNGIDRVNLCYPDWSTGNINGYVKPLTIWDPTQYMNMWSVNFSDNTLLGYAQFPSNSGLGGLNTSGGAANTDGVVANYTTFGSTDYGAFPMNAPYDKGRTMTHEVGHFLGLRHIWGDDNDATVCATDYCNDTPPAHEDNYSCTTPIASCTSGLFEMVENYMDYTNDTCMNIFTQNQKDRITAVMNNSPRRVELKTSTKDVAIPLFPNDAEIKLENQCSVDNYCTGYIINVVLTNRGTSALTSAVISYTINGTPYSYNWSGNLAQNKYGIVALPVPTSATNGALAINISSVNGVADQRASNNTVTGTFNNTIASSSGTNFVFNLQLDYWGSEVSWNLKNSAGTIVYSSGVYSDVPNPTSSTPLPALYTENWTLNPNECYTFTINDTYGDGIYDNGGFYKIKNSAGTDVVVGSSYFKKQTRALKLSTLGTSEVSNQNFGVYPNPATDVLNITKVSEKAKFEIHNAVGQLVKTGDIKNNQVRVAELIKGTYIITIKDNSLTENIKFIKK</sequence>
<evidence type="ECO:0000256" key="5">
    <source>
        <dbReference type="ARBA" id="ARBA00022801"/>
    </source>
</evidence>
<evidence type="ECO:0000256" key="6">
    <source>
        <dbReference type="ARBA" id="ARBA00022833"/>
    </source>
</evidence>
<evidence type="ECO:0000256" key="4">
    <source>
        <dbReference type="ARBA" id="ARBA00022729"/>
    </source>
</evidence>
<keyword evidence="2" id="KW-0645">Protease</keyword>
<dbReference type="AlphaFoldDB" id="A0A2M9CBI3"/>
<dbReference type="InterPro" id="IPR008754">
    <property type="entry name" value="Peptidase_M43"/>
</dbReference>
<dbReference type="Proteomes" id="UP000228740">
    <property type="component" value="Unassembled WGS sequence"/>
</dbReference>
<evidence type="ECO:0000256" key="3">
    <source>
        <dbReference type="ARBA" id="ARBA00022723"/>
    </source>
</evidence>
<evidence type="ECO:0000313" key="11">
    <source>
        <dbReference type="EMBL" id="PJJ68170.1"/>
    </source>
</evidence>
<keyword evidence="8" id="KW-1015">Disulfide bond</keyword>
<dbReference type="NCBIfam" id="TIGR04183">
    <property type="entry name" value="Por_Secre_tail"/>
    <property type="match status" value="1"/>
</dbReference>
<comment type="similarity">
    <text evidence="1">Belongs to the peptidase M43B family.</text>
</comment>
<protein>
    <submittedName>
        <fullName evidence="11">Putative secreted protein (Por secretion system target)</fullName>
    </submittedName>
</protein>
<evidence type="ECO:0000256" key="7">
    <source>
        <dbReference type="ARBA" id="ARBA00023049"/>
    </source>
</evidence>
<evidence type="ECO:0000259" key="9">
    <source>
        <dbReference type="Pfam" id="PF05572"/>
    </source>
</evidence>
<evidence type="ECO:0000256" key="1">
    <source>
        <dbReference type="ARBA" id="ARBA00008721"/>
    </source>
</evidence>
<reference evidence="11 12" key="1">
    <citation type="submission" date="2017-11" db="EMBL/GenBank/DDBJ databases">
        <title>Genomic Encyclopedia of Archaeal and Bacterial Type Strains, Phase II (KMG-II): From Individual Species to Whole Genera.</title>
        <authorList>
            <person name="Goeker M."/>
        </authorList>
    </citation>
    <scope>NUCLEOTIDE SEQUENCE [LARGE SCALE GENOMIC DNA]</scope>
    <source>
        <strain evidence="11 12">DSM 27617</strain>
    </source>
</reference>
<dbReference type="SUPFAM" id="SSF55486">
    <property type="entry name" value="Metalloproteases ('zincins'), catalytic domain"/>
    <property type="match status" value="1"/>
</dbReference>
<keyword evidence="6" id="KW-0862">Zinc</keyword>
<dbReference type="GO" id="GO:0006508">
    <property type="term" value="P:proteolysis"/>
    <property type="evidence" value="ECO:0007669"/>
    <property type="project" value="UniProtKB-KW"/>
</dbReference>
<accession>A0A2M9CBI3</accession>
<dbReference type="PANTHER" id="PTHR47466">
    <property type="match status" value="1"/>
</dbReference>
<keyword evidence="12" id="KW-1185">Reference proteome</keyword>
<feature type="domain" description="Peptidase M43 pregnancy-associated plasma-A" evidence="9">
    <location>
        <begin position="205"/>
        <end position="361"/>
    </location>
</feature>
<evidence type="ECO:0000256" key="8">
    <source>
        <dbReference type="ARBA" id="ARBA00023157"/>
    </source>
</evidence>
<dbReference type="InterPro" id="IPR024079">
    <property type="entry name" value="MetalloPept_cat_dom_sf"/>
</dbReference>
<gene>
    <name evidence="11" type="ORF">CLV73_2205</name>
</gene>
<keyword evidence="5" id="KW-0378">Hydrolase</keyword>
<evidence type="ECO:0000256" key="2">
    <source>
        <dbReference type="ARBA" id="ARBA00022670"/>
    </source>
</evidence>
<keyword evidence="7" id="KW-0482">Metalloprotease</keyword>